<name>A0A3S4GLT7_9HYPH</name>
<dbReference type="AlphaFoldDB" id="A0A3S4GLT7"/>
<keyword evidence="2" id="KW-0472">Membrane</keyword>
<dbReference type="RefSeq" id="WP_126151483.1">
    <property type="nucleotide sequence ID" value="NZ_JBHTMH010000001.1"/>
</dbReference>
<feature type="transmembrane region" description="Helical" evidence="2">
    <location>
        <begin position="57"/>
        <end position="78"/>
    </location>
</feature>
<keyword evidence="2" id="KW-0812">Transmembrane</keyword>
<evidence type="ECO:0000313" key="3">
    <source>
        <dbReference type="EMBL" id="VDS05960.1"/>
    </source>
</evidence>
<evidence type="ECO:0000256" key="2">
    <source>
        <dbReference type="SAM" id="Phobius"/>
    </source>
</evidence>
<dbReference type="EMBL" id="UZWD01000038">
    <property type="protein sequence ID" value="VDS05960.1"/>
    <property type="molecule type" value="Genomic_DNA"/>
</dbReference>
<dbReference type="OrthoDB" id="9845792at2"/>
<keyword evidence="2" id="KW-1133">Transmembrane helix</keyword>
<evidence type="ECO:0000256" key="1">
    <source>
        <dbReference type="SAM" id="MobiDB-lite"/>
    </source>
</evidence>
<feature type="transmembrane region" description="Helical" evidence="2">
    <location>
        <begin position="28"/>
        <end position="51"/>
    </location>
</feature>
<feature type="region of interest" description="Disordered" evidence="1">
    <location>
        <begin position="312"/>
        <end position="349"/>
    </location>
</feature>
<reference evidence="3 4" key="1">
    <citation type="submission" date="2018-12" db="EMBL/GenBank/DDBJ databases">
        <authorList>
            <person name="Criscuolo A."/>
        </authorList>
    </citation>
    <scope>NUCLEOTIDE SEQUENCE [LARGE SCALE GENOMIC DNA]</scope>
    <source>
        <strain evidence="3">ACIP1116281</strain>
    </source>
</reference>
<proteinExistence type="predicted"/>
<keyword evidence="4" id="KW-1185">Reference proteome</keyword>
<gene>
    <name evidence="3" type="ORF">DEVEQU_03107</name>
</gene>
<sequence>MSGQSASDAGQISRVLTAVGHRASVARLLPVSITALAIGVAALGGAIFVMGPNWPQAGWLIAGGLSLSLLAIGMVALARTTRPDIVARRIDHRLGLAEQLSSATAAAGSAVDSPIVRSLLVNAGRVAQNIDVKRAVPLVTRPLGLSLAALLLAICGTVLAFGLIAGNVQVSLETPQAIDAPDTGAEITADALDVLAELVAEDAERRNSDYLAALANSVKSLAEKARNGATQAELETELQALLDHAAAGYQGKMPEWMNGPGEQPAGVVQNALAFSTARQKAAEERARLAEMRGDGPKVTSSDMYTLPEDRLSASAAPQPAGNSAPNENAVADREGQLQSESLGGGDTLARPMEDEAFASAGSLPVGAAAQSGKGESNIAGGGSQALADNSQFLETMADPTQSMSIAADQVGEGSRIRMHMPTSADPSQTATFDGLQGADWSRQMAQIVTRQAITPEASVVVSRYFNRPVKSGEQ</sequence>
<protein>
    <submittedName>
        <fullName evidence="3">Uncharacterized protein</fullName>
    </submittedName>
</protein>
<evidence type="ECO:0000313" key="4">
    <source>
        <dbReference type="Proteomes" id="UP000268844"/>
    </source>
</evidence>
<dbReference type="Proteomes" id="UP000268844">
    <property type="component" value="Unassembled WGS sequence"/>
</dbReference>
<organism evidence="3 4">
    <name type="scientific">Devosia equisanguinis</name>
    <dbReference type="NCBI Taxonomy" id="2490941"/>
    <lineage>
        <taxon>Bacteria</taxon>
        <taxon>Pseudomonadati</taxon>
        <taxon>Pseudomonadota</taxon>
        <taxon>Alphaproteobacteria</taxon>
        <taxon>Hyphomicrobiales</taxon>
        <taxon>Devosiaceae</taxon>
        <taxon>Devosia</taxon>
    </lineage>
</organism>
<feature type="transmembrane region" description="Helical" evidence="2">
    <location>
        <begin position="143"/>
        <end position="165"/>
    </location>
</feature>
<accession>A0A3S4GLT7</accession>